<dbReference type="PANTHER" id="PTHR10885:SF0">
    <property type="entry name" value="ISOPENTENYL-DIPHOSPHATE DELTA-ISOMERASE"/>
    <property type="match status" value="1"/>
</dbReference>
<dbReference type="GO" id="GO:0016787">
    <property type="term" value="F:hydrolase activity"/>
    <property type="evidence" value="ECO:0007669"/>
    <property type="project" value="UniProtKB-KW"/>
</dbReference>
<dbReference type="PROSITE" id="PS51462">
    <property type="entry name" value="NUDIX"/>
    <property type="match status" value="1"/>
</dbReference>
<evidence type="ECO:0000313" key="4">
    <source>
        <dbReference type="Proteomes" id="UP000271925"/>
    </source>
</evidence>
<dbReference type="EMBL" id="RQJO01000007">
    <property type="protein sequence ID" value="RRB07293.1"/>
    <property type="molecule type" value="Genomic_DNA"/>
</dbReference>
<dbReference type="InterPro" id="IPR015797">
    <property type="entry name" value="NUDIX_hydrolase-like_dom_sf"/>
</dbReference>
<evidence type="ECO:0000256" key="1">
    <source>
        <dbReference type="ARBA" id="ARBA00022801"/>
    </source>
</evidence>
<proteinExistence type="predicted"/>
<accession>A0A3P1C2K8</accession>
<protein>
    <submittedName>
        <fullName evidence="3">NUDIX domain-containing protein</fullName>
    </submittedName>
</protein>
<dbReference type="Pfam" id="PF00293">
    <property type="entry name" value="NUDIX"/>
    <property type="match status" value="1"/>
</dbReference>
<dbReference type="PROSITE" id="PS00893">
    <property type="entry name" value="NUDIX_BOX"/>
    <property type="match status" value="1"/>
</dbReference>
<gene>
    <name evidence="3" type="ORF">EHT25_05820</name>
</gene>
<feature type="domain" description="Nudix hydrolase" evidence="2">
    <location>
        <begin position="28"/>
        <end position="169"/>
    </location>
</feature>
<organism evidence="3 4">
    <name type="scientific">Larkinella rosea</name>
    <dbReference type="NCBI Taxonomy" id="2025312"/>
    <lineage>
        <taxon>Bacteria</taxon>
        <taxon>Pseudomonadati</taxon>
        <taxon>Bacteroidota</taxon>
        <taxon>Cytophagia</taxon>
        <taxon>Cytophagales</taxon>
        <taxon>Spirosomataceae</taxon>
        <taxon>Larkinella</taxon>
    </lineage>
</organism>
<evidence type="ECO:0000313" key="3">
    <source>
        <dbReference type="EMBL" id="RRB07293.1"/>
    </source>
</evidence>
<dbReference type="Proteomes" id="UP000271925">
    <property type="component" value="Unassembled WGS sequence"/>
</dbReference>
<dbReference type="Gene3D" id="3.90.79.10">
    <property type="entry name" value="Nucleoside Triphosphate Pyrophosphohydrolase"/>
    <property type="match status" value="1"/>
</dbReference>
<dbReference type="SUPFAM" id="SSF55811">
    <property type="entry name" value="Nudix"/>
    <property type="match status" value="1"/>
</dbReference>
<dbReference type="AlphaFoldDB" id="A0A3P1C2K8"/>
<dbReference type="InterPro" id="IPR000086">
    <property type="entry name" value="NUDIX_hydrolase_dom"/>
</dbReference>
<keyword evidence="4" id="KW-1185">Reference proteome</keyword>
<dbReference type="OrthoDB" id="9786032at2"/>
<sequence>MDLLEIFDANNRPLDFTKPKKDAHRDGDWHRTSEIVVLNDQDEVLLSLRHPGKAVLPDYWDVCVGGHVDPQESYENCAIREVEEEIGVRPKTGELHFLGMVAVEAIDPAVSLIDREHAAVYLYRTNRTLDQFTMQFDEVADLRFIPLKTVLAELRSGNYSLAYTPPQSTYLQTLEMTADYLAQHP</sequence>
<name>A0A3P1C2K8_9BACT</name>
<reference evidence="3 4" key="1">
    <citation type="submission" date="2018-11" db="EMBL/GenBank/DDBJ databases">
        <authorList>
            <person name="Zhou Z."/>
            <person name="Wang G."/>
        </authorList>
    </citation>
    <scope>NUCLEOTIDE SEQUENCE [LARGE SCALE GENOMIC DNA]</scope>
    <source>
        <strain evidence="3 4">KCTC52004</strain>
    </source>
</reference>
<dbReference type="RefSeq" id="WP_124871990.1">
    <property type="nucleotide sequence ID" value="NZ_RQJO01000007.1"/>
</dbReference>
<keyword evidence="1" id="KW-0378">Hydrolase</keyword>
<dbReference type="InterPro" id="IPR020084">
    <property type="entry name" value="NUDIX_hydrolase_CS"/>
</dbReference>
<dbReference type="PANTHER" id="PTHR10885">
    <property type="entry name" value="ISOPENTENYL-DIPHOSPHATE DELTA-ISOMERASE"/>
    <property type="match status" value="1"/>
</dbReference>
<evidence type="ECO:0000259" key="2">
    <source>
        <dbReference type="PROSITE" id="PS51462"/>
    </source>
</evidence>
<comment type="caution">
    <text evidence="3">The sequence shown here is derived from an EMBL/GenBank/DDBJ whole genome shotgun (WGS) entry which is preliminary data.</text>
</comment>
<dbReference type="CDD" id="cd04692">
    <property type="entry name" value="NUDIX_Hydrolase"/>
    <property type="match status" value="1"/>
</dbReference>